<name>A0A0A9EVQ9_ARUDO</name>
<evidence type="ECO:0000313" key="1">
    <source>
        <dbReference type="EMBL" id="JAE00093.1"/>
    </source>
</evidence>
<organism evidence="1">
    <name type="scientific">Arundo donax</name>
    <name type="common">Giant reed</name>
    <name type="synonym">Donax arundinaceus</name>
    <dbReference type="NCBI Taxonomy" id="35708"/>
    <lineage>
        <taxon>Eukaryota</taxon>
        <taxon>Viridiplantae</taxon>
        <taxon>Streptophyta</taxon>
        <taxon>Embryophyta</taxon>
        <taxon>Tracheophyta</taxon>
        <taxon>Spermatophyta</taxon>
        <taxon>Magnoliopsida</taxon>
        <taxon>Liliopsida</taxon>
        <taxon>Poales</taxon>
        <taxon>Poaceae</taxon>
        <taxon>PACMAD clade</taxon>
        <taxon>Arundinoideae</taxon>
        <taxon>Arundineae</taxon>
        <taxon>Arundo</taxon>
    </lineage>
</organism>
<accession>A0A0A9EVQ9</accession>
<dbReference type="AlphaFoldDB" id="A0A0A9EVQ9"/>
<dbReference type="EMBL" id="GBRH01197803">
    <property type="protein sequence ID" value="JAE00093.1"/>
    <property type="molecule type" value="Transcribed_RNA"/>
</dbReference>
<protein>
    <submittedName>
        <fullName evidence="1">Uncharacterized protein</fullName>
    </submittedName>
</protein>
<reference evidence="1" key="1">
    <citation type="submission" date="2014-09" db="EMBL/GenBank/DDBJ databases">
        <authorList>
            <person name="Magalhaes I.L.F."/>
            <person name="Oliveira U."/>
            <person name="Santos F.R."/>
            <person name="Vidigal T.H.D.A."/>
            <person name="Brescovit A.D."/>
            <person name="Santos A.J."/>
        </authorList>
    </citation>
    <scope>NUCLEOTIDE SEQUENCE</scope>
    <source>
        <tissue evidence="1">Shoot tissue taken approximately 20 cm above the soil surface</tissue>
    </source>
</reference>
<reference evidence="1" key="2">
    <citation type="journal article" date="2015" name="Data Brief">
        <title>Shoot transcriptome of the giant reed, Arundo donax.</title>
        <authorList>
            <person name="Barrero R.A."/>
            <person name="Guerrero F.D."/>
            <person name="Moolhuijzen P."/>
            <person name="Goolsby J.A."/>
            <person name="Tidwell J."/>
            <person name="Bellgard S.E."/>
            <person name="Bellgard M.I."/>
        </authorList>
    </citation>
    <scope>NUCLEOTIDE SEQUENCE</scope>
    <source>
        <tissue evidence="1">Shoot tissue taken approximately 20 cm above the soil surface</tissue>
    </source>
</reference>
<sequence length="46" mass="5361">MTIITTLRTAVPSILHLNKYMIRGIFFHQPLPYKQVISPCSILKLY</sequence>
<proteinExistence type="predicted"/>